<dbReference type="OrthoDB" id="4578721at2"/>
<dbReference type="eggNOG" id="ENOG502ZA7T">
    <property type="taxonomic scope" value="Bacteria"/>
</dbReference>
<keyword evidence="2" id="KW-1185">Reference proteome</keyword>
<dbReference type="Proteomes" id="UP000013981">
    <property type="component" value="Unassembled WGS sequence"/>
</dbReference>
<organism evidence="1 2">
    <name type="scientific">Butyricicoccus pullicaecorum 1.2</name>
    <dbReference type="NCBI Taxonomy" id="1203606"/>
    <lineage>
        <taxon>Bacteria</taxon>
        <taxon>Bacillati</taxon>
        <taxon>Bacillota</taxon>
        <taxon>Clostridia</taxon>
        <taxon>Eubacteriales</taxon>
        <taxon>Butyricicoccaceae</taxon>
        <taxon>Butyricicoccus</taxon>
    </lineage>
</organism>
<reference evidence="1 2" key="1">
    <citation type="submission" date="2013-01" db="EMBL/GenBank/DDBJ databases">
        <title>The Genome Sequence of Butyricicoccus pullicaecorum 1.2.</title>
        <authorList>
            <consortium name="The Broad Institute Genome Sequencing Platform"/>
            <person name="Earl A."/>
            <person name="Ward D."/>
            <person name="Feldgarden M."/>
            <person name="Gevers D."/>
            <person name="Van Immerseel F."/>
            <person name="Eeckhaut V."/>
            <person name="Walker B."/>
            <person name="Young S.K."/>
            <person name="Zeng Q."/>
            <person name="Gargeya S."/>
            <person name="Fitzgerald M."/>
            <person name="Haas B."/>
            <person name="Abouelleil A."/>
            <person name="Alvarado L."/>
            <person name="Arachchi H.M."/>
            <person name="Berlin A.M."/>
            <person name="Chapman S.B."/>
            <person name="Dewar J."/>
            <person name="Goldberg J."/>
            <person name="Griggs A."/>
            <person name="Gujja S."/>
            <person name="Hansen M."/>
            <person name="Howarth C."/>
            <person name="Imamovic A."/>
            <person name="Larimer J."/>
            <person name="McCowan C."/>
            <person name="Murphy C."/>
            <person name="Neiman D."/>
            <person name="Pearson M."/>
            <person name="Priest M."/>
            <person name="Roberts A."/>
            <person name="Saif S."/>
            <person name="Shea T."/>
            <person name="Sisk P."/>
            <person name="Sykes S."/>
            <person name="Wortman J."/>
            <person name="Nusbaum C."/>
            <person name="Birren B."/>
        </authorList>
    </citation>
    <scope>NUCLEOTIDE SEQUENCE [LARGE SCALE GENOMIC DNA]</scope>
    <source>
        <strain evidence="1 2">1.2</strain>
    </source>
</reference>
<sequence length="323" mass="34668">MASNVTGMGTTFNLPNYAGQLYTASPTKTPFLSMIGGLTGGMQTENDEFPTGVLYEFPEAAQPEISETASTTAPTGGELVKSQQTNVTQIFHEAIEITYARLANRGKLSGLNTAGAQPEQPNEEDFQIARKLEKIARDVEFTFLNGKYQKASSAGQANKTRGMIELCSTGTTIAAANAPLSLDLLGQLYRKMANAGAIFGNMVLLANAEQKQRLTSLYEKQLGYNSPAQRNVGGMSITQIENDFFQMGVAYDPFMPVDTILIVDLAACAPVFQAVPGKGVLFLEELAKTGAANRKQIYGEIGLAHGPSFLHGTLTGLDYEGRE</sequence>
<dbReference type="RefSeq" id="WP_016146534.1">
    <property type="nucleotide sequence ID" value="NZ_KB976103.1"/>
</dbReference>
<evidence type="ECO:0000313" key="1">
    <source>
        <dbReference type="EMBL" id="EOQ39631.1"/>
    </source>
</evidence>
<dbReference type="AlphaFoldDB" id="R8W507"/>
<dbReference type="HOGENOM" id="CLU_854286_0_0_9"/>
<dbReference type="Pfam" id="PF17236">
    <property type="entry name" value="SU10_MCP"/>
    <property type="match status" value="1"/>
</dbReference>
<gene>
    <name evidence="1" type="ORF">HMPREF1526_00325</name>
</gene>
<dbReference type="InterPro" id="IPR035198">
    <property type="entry name" value="SU10_MCP"/>
</dbReference>
<dbReference type="PATRIC" id="fig|1203606.4.peg.297"/>
<protein>
    <recommendedName>
        <fullName evidence="3">HK97 family phage major capsid protein</fullName>
    </recommendedName>
</protein>
<dbReference type="EMBL" id="AQOB01000002">
    <property type="protein sequence ID" value="EOQ39631.1"/>
    <property type="molecule type" value="Genomic_DNA"/>
</dbReference>
<comment type="caution">
    <text evidence="1">The sequence shown here is derived from an EMBL/GenBank/DDBJ whole genome shotgun (WGS) entry which is preliminary data.</text>
</comment>
<accession>R8W507</accession>
<evidence type="ECO:0000313" key="2">
    <source>
        <dbReference type="Proteomes" id="UP000013981"/>
    </source>
</evidence>
<name>R8W507_9FIRM</name>
<proteinExistence type="predicted"/>
<evidence type="ECO:0008006" key="3">
    <source>
        <dbReference type="Google" id="ProtNLM"/>
    </source>
</evidence>